<dbReference type="SUPFAM" id="SSF47446">
    <property type="entry name" value="Signal peptide-binding domain"/>
    <property type="match status" value="1"/>
</dbReference>
<protein>
    <recommendedName>
        <fullName evidence="9">Signal recognition particle protein</fullName>
        <ecNumber evidence="9">3.6.5.4</ecNumber>
    </recommendedName>
    <alternativeName>
        <fullName evidence="9">Fifty-four homolog</fullName>
    </alternativeName>
</protein>
<dbReference type="GO" id="GO:0003924">
    <property type="term" value="F:GTPase activity"/>
    <property type="evidence" value="ECO:0007669"/>
    <property type="project" value="UniProtKB-UniRule"/>
</dbReference>
<comment type="catalytic activity">
    <reaction evidence="8 9">
        <text>GTP + H2O = GDP + phosphate + H(+)</text>
        <dbReference type="Rhea" id="RHEA:19669"/>
        <dbReference type="ChEBI" id="CHEBI:15377"/>
        <dbReference type="ChEBI" id="CHEBI:15378"/>
        <dbReference type="ChEBI" id="CHEBI:37565"/>
        <dbReference type="ChEBI" id="CHEBI:43474"/>
        <dbReference type="ChEBI" id="CHEBI:58189"/>
        <dbReference type="EC" id="3.6.5.4"/>
    </reaction>
</comment>
<dbReference type="NCBIfam" id="TIGR00959">
    <property type="entry name" value="ffh"/>
    <property type="match status" value="1"/>
</dbReference>
<evidence type="ECO:0000313" key="13">
    <source>
        <dbReference type="Proteomes" id="UP000326837"/>
    </source>
</evidence>
<dbReference type="Gene3D" id="3.40.50.300">
    <property type="entry name" value="P-loop containing nucleotide triphosphate hydrolases"/>
    <property type="match status" value="1"/>
</dbReference>
<dbReference type="SMART" id="SM00382">
    <property type="entry name" value="AAA"/>
    <property type="match status" value="1"/>
</dbReference>
<accession>A0A5K7XGW2</accession>
<evidence type="ECO:0000256" key="4">
    <source>
        <dbReference type="ARBA" id="ARBA00022884"/>
    </source>
</evidence>
<evidence type="ECO:0000256" key="2">
    <source>
        <dbReference type="ARBA" id="ARBA00022741"/>
    </source>
</evidence>
<dbReference type="InterPro" id="IPR042101">
    <property type="entry name" value="SRP54_N_sf"/>
</dbReference>
<gene>
    <name evidence="9" type="primary">ffh</name>
    <name evidence="12" type="ORF">PLANPX_1811</name>
</gene>
<evidence type="ECO:0000256" key="7">
    <source>
        <dbReference type="ARBA" id="ARBA00023274"/>
    </source>
</evidence>
<dbReference type="InterPro" id="IPR013822">
    <property type="entry name" value="Signal_recog_particl_SRP54_hlx"/>
</dbReference>
<dbReference type="RefSeq" id="WP_152098206.1">
    <property type="nucleotide sequence ID" value="NZ_AP021861.1"/>
</dbReference>
<evidence type="ECO:0000259" key="11">
    <source>
        <dbReference type="PROSITE" id="PS00300"/>
    </source>
</evidence>
<keyword evidence="4 9" id="KW-0694">RNA-binding</keyword>
<keyword evidence="2 9" id="KW-0547">Nucleotide-binding</keyword>
<reference evidence="13" key="1">
    <citation type="submission" date="2019-10" db="EMBL/GenBank/DDBJ databases">
        <title>Lacipirellula parvula gen. nov., sp. nov., representing a lineage of planctomycetes widespread in freshwater anoxic habitats, and description of the family Lacipirellulaceae.</title>
        <authorList>
            <person name="Dedysh S.N."/>
            <person name="Kulichevskaya I.S."/>
            <person name="Beletsky A.V."/>
            <person name="Rakitin A.L."/>
            <person name="Mardanov A.V."/>
            <person name="Ivanova A.A."/>
            <person name="Saltykova V.X."/>
            <person name="Rijpstra W.I.C."/>
            <person name="Sinninghe Damste J.S."/>
            <person name="Ravin N.V."/>
        </authorList>
    </citation>
    <scope>NUCLEOTIDE SEQUENCE [LARGE SCALE GENOMIC DNA]</scope>
    <source>
        <strain evidence="13">PX69</strain>
    </source>
</reference>
<dbReference type="InterPro" id="IPR022941">
    <property type="entry name" value="SRP54"/>
</dbReference>
<feature type="binding site" evidence="9">
    <location>
        <begin position="248"/>
        <end position="251"/>
    </location>
    <ligand>
        <name>GTP</name>
        <dbReference type="ChEBI" id="CHEBI:37565"/>
    </ligand>
</feature>
<evidence type="ECO:0000256" key="9">
    <source>
        <dbReference type="HAMAP-Rule" id="MF_00306"/>
    </source>
</evidence>
<keyword evidence="7 9" id="KW-0687">Ribonucleoprotein</keyword>
<evidence type="ECO:0000256" key="5">
    <source>
        <dbReference type="ARBA" id="ARBA00023134"/>
    </source>
</evidence>
<dbReference type="SMART" id="SM00962">
    <property type="entry name" value="SRP54"/>
    <property type="match status" value="1"/>
</dbReference>
<dbReference type="SMART" id="SM00963">
    <property type="entry name" value="SRP54_N"/>
    <property type="match status" value="1"/>
</dbReference>
<dbReference type="PANTHER" id="PTHR11564:SF5">
    <property type="entry name" value="SIGNAL RECOGNITION PARTICLE SUBUNIT SRP54"/>
    <property type="match status" value="1"/>
</dbReference>
<evidence type="ECO:0000256" key="6">
    <source>
        <dbReference type="ARBA" id="ARBA00023135"/>
    </source>
</evidence>
<feature type="binding site" evidence="9">
    <location>
        <begin position="190"/>
        <end position="194"/>
    </location>
    <ligand>
        <name>GTP</name>
        <dbReference type="ChEBI" id="CHEBI:37565"/>
    </ligand>
</feature>
<dbReference type="Gene3D" id="1.20.120.140">
    <property type="entry name" value="Signal recognition particle SRP54, nucleotide-binding domain"/>
    <property type="match status" value="1"/>
</dbReference>
<dbReference type="CDD" id="cd18539">
    <property type="entry name" value="SRP_G"/>
    <property type="match status" value="1"/>
</dbReference>
<dbReference type="GO" id="GO:0005525">
    <property type="term" value="F:GTP binding"/>
    <property type="evidence" value="ECO:0007669"/>
    <property type="project" value="UniProtKB-UniRule"/>
</dbReference>
<dbReference type="GO" id="GO:0048500">
    <property type="term" value="C:signal recognition particle"/>
    <property type="evidence" value="ECO:0007669"/>
    <property type="project" value="UniProtKB-UniRule"/>
</dbReference>
<keyword evidence="3 9" id="KW-0378">Hydrolase</keyword>
<feature type="domain" description="SRP54-type proteins GTP-binding" evidence="11">
    <location>
        <begin position="269"/>
        <end position="282"/>
    </location>
</feature>
<comment type="domain">
    <text evidence="9">Composed of three domains: the N-terminal N domain, which is responsible for interactions with the ribosome, the central G domain, which binds GTP, and the C-terminal M domain, which binds the RNA and the signal sequence of the RNC.</text>
</comment>
<dbReference type="EMBL" id="AP021861">
    <property type="protein sequence ID" value="BBO32199.1"/>
    <property type="molecule type" value="Genomic_DNA"/>
</dbReference>
<dbReference type="AlphaFoldDB" id="A0A5K7XGW2"/>
<dbReference type="InterPro" id="IPR000897">
    <property type="entry name" value="SRP54_GTPase_dom"/>
</dbReference>
<proteinExistence type="inferred from homology"/>
<dbReference type="FunFam" id="3.40.50.300:FF:000022">
    <property type="entry name" value="Signal recognition particle 54 kDa subunit"/>
    <property type="match status" value="1"/>
</dbReference>
<dbReference type="GO" id="GO:0006614">
    <property type="term" value="P:SRP-dependent cotranslational protein targeting to membrane"/>
    <property type="evidence" value="ECO:0007669"/>
    <property type="project" value="InterPro"/>
</dbReference>
<dbReference type="InterPro" id="IPR003593">
    <property type="entry name" value="AAA+_ATPase"/>
</dbReference>
<organism evidence="12 13">
    <name type="scientific">Lacipirellula parvula</name>
    <dbReference type="NCBI Taxonomy" id="2650471"/>
    <lineage>
        <taxon>Bacteria</taxon>
        <taxon>Pseudomonadati</taxon>
        <taxon>Planctomycetota</taxon>
        <taxon>Planctomycetia</taxon>
        <taxon>Pirellulales</taxon>
        <taxon>Lacipirellulaceae</taxon>
        <taxon>Lacipirellula</taxon>
    </lineage>
</organism>
<evidence type="ECO:0000256" key="1">
    <source>
        <dbReference type="ARBA" id="ARBA00005450"/>
    </source>
</evidence>
<evidence type="ECO:0000313" key="12">
    <source>
        <dbReference type="EMBL" id="BBO32199.1"/>
    </source>
</evidence>
<dbReference type="InterPro" id="IPR036891">
    <property type="entry name" value="Signal_recog_part_SRP54_M_sf"/>
</dbReference>
<evidence type="ECO:0000256" key="10">
    <source>
        <dbReference type="SAM" id="MobiDB-lite"/>
    </source>
</evidence>
<evidence type="ECO:0000256" key="8">
    <source>
        <dbReference type="ARBA" id="ARBA00048027"/>
    </source>
</evidence>
<keyword evidence="5 9" id="KW-0342">GTP-binding</keyword>
<dbReference type="PANTHER" id="PTHR11564">
    <property type="entry name" value="SIGNAL RECOGNITION PARTICLE 54K PROTEIN SRP54"/>
    <property type="match status" value="1"/>
</dbReference>
<dbReference type="HAMAP" id="MF_00306">
    <property type="entry name" value="SRP54"/>
    <property type="match status" value="1"/>
</dbReference>
<dbReference type="Gene3D" id="1.10.260.30">
    <property type="entry name" value="Signal recognition particle, SRP54 subunit, M-domain"/>
    <property type="match status" value="1"/>
</dbReference>
<dbReference type="SUPFAM" id="SSF52540">
    <property type="entry name" value="P-loop containing nucleoside triphosphate hydrolases"/>
    <property type="match status" value="1"/>
</dbReference>
<dbReference type="PROSITE" id="PS00300">
    <property type="entry name" value="SRP54"/>
    <property type="match status" value="1"/>
</dbReference>
<dbReference type="KEGG" id="lpav:PLANPX_1811"/>
<comment type="subcellular location">
    <subcellularLocation>
        <location evidence="9">Cytoplasm</location>
    </subcellularLocation>
    <text evidence="9">The SRP-RNC complex is targeted to the cytoplasmic membrane.</text>
</comment>
<dbReference type="Proteomes" id="UP000326837">
    <property type="component" value="Chromosome"/>
</dbReference>
<dbReference type="GO" id="GO:0008312">
    <property type="term" value="F:7S RNA binding"/>
    <property type="evidence" value="ECO:0007669"/>
    <property type="project" value="InterPro"/>
</dbReference>
<dbReference type="Pfam" id="PF02978">
    <property type="entry name" value="SRP_SPB"/>
    <property type="match status" value="1"/>
</dbReference>
<keyword evidence="6 9" id="KW-0733">Signal recognition particle</keyword>
<dbReference type="EC" id="3.6.5.4" evidence="9"/>
<keyword evidence="9" id="KW-0963">Cytoplasm</keyword>
<dbReference type="Pfam" id="PF02881">
    <property type="entry name" value="SRP54_N"/>
    <property type="match status" value="1"/>
</dbReference>
<comment type="function">
    <text evidence="9">Involved in targeting and insertion of nascent membrane proteins into the cytoplasmic membrane. Binds to the hydrophobic signal sequence of the ribosome-nascent chain (RNC) as it emerges from the ribosomes. The SRP-RNC complex is then targeted to the cytoplasmic membrane where it interacts with the SRP receptor FtsY.</text>
</comment>
<comment type="subunit">
    <text evidence="9">Part of the signal recognition particle protein translocation system, which is composed of SRP and FtsY.</text>
</comment>
<dbReference type="InterPro" id="IPR027417">
    <property type="entry name" value="P-loop_NTPase"/>
</dbReference>
<dbReference type="Pfam" id="PF00448">
    <property type="entry name" value="SRP54"/>
    <property type="match status" value="1"/>
</dbReference>
<name>A0A5K7XGW2_9BACT</name>
<dbReference type="InterPro" id="IPR004780">
    <property type="entry name" value="SRP"/>
</dbReference>
<evidence type="ECO:0000256" key="3">
    <source>
        <dbReference type="ARBA" id="ARBA00022801"/>
    </source>
</evidence>
<comment type="similarity">
    <text evidence="1 9">Belongs to the GTP-binding SRP family. SRP54 subfamily.</text>
</comment>
<sequence length="497" mass="54747">MFEALQDGLSSAFKTLRGQGKLSESNMRDGLKLVERSLLEADVSFAVVRDFMKRVNDEAVGEAVLKSLNPSQQVVGVVYQALVDFMGPVDHSLHLKGKGELTTIMMCGLQGSGKTTTTGKLGRQLKAAGRMPLMVACDLQRPGAIDQLHILGEQLEVPVFSDRTQKDPVAVTKAAQAHAKKIGADVLLLDTAGRLHVDEALMEELKRVDRQAMPDQVLLVIDSMTGQDAVNSAQAFNDALELDGVILTKLDGDARGGAALSVKHVTGVPIKYIGVGEHLDALEEFHPDRMAGRILGQGDILTLVEKAQREFDQDEMARQEERLRKGEFTLDDFRKQMSQISRLGPLQKIMGMIPGMGGLMKHLDNVDAEQGMRRMLGIVDSMTAEEKRNPSKVIDQNRRRRIAAGSGVQPHEVNELVKQFDAMSQVMTAMAGKGARDRMKMVRDLQNGAMANPGGQLTRQKQASGKRLSPQEKAKQKKQREKEMRKRRRDEKGGNKE</sequence>
<feature type="binding site" evidence="9">
    <location>
        <begin position="108"/>
        <end position="115"/>
    </location>
    <ligand>
        <name>GTP</name>
        <dbReference type="ChEBI" id="CHEBI:37565"/>
    </ligand>
</feature>
<dbReference type="InterPro" id="IPR004125">
    <property type="entry name" value="Signal_recog_particle_SRP54_M"/>
</dbReference>
<keyword evidence="13" id="KW-1185">Reference proteome</keyword>
<feature type="compositionally biased region" description="Basic and acidic residues" evidence="10">
    <location>
        <begin position="469"/>
        <end position="497"/>
    </location>
</feature>
<feature type="region of interest" description="Disordered" evidence="10">
    <location>
        <begin position="448"/>
        <end position="497"/>
    </location>
</feature>